<organism evidence="1">
    <name type="scientific">Cacopsylla melanoneura</name>
    <dbReference type="NCBI Taxonomy" id="428564"/>
    <lineage>
        <taxon>Eukaryota</taxon>
        <taxon>Metazoa</taxon>
        <taxon>Ecdysozoa</taxon>
        <taxon>Arthropoda</taxon>
        <taxon>Hexapoda</taxon>
        <taxon>Insecta</taxon>
        <taxon>Pterygota</taxon>
        <taxon>Neoptera</taxon>
        <taxon>Paraneoptera</taxon>
        <taxon>Hemiptera</taxon>
        <taxon>Sternorrhyncha</taxon>
        <taxon>Psylloidea</taxon>
        <taxon>Psyllidae</taxon>
        <taxon>Psyllinae</taxon>
        <taxon>Cacopsylla</taxon>
    </lineage>
</organism>
<proteinExistence type="predicted"/>
<accession>A0A8D8Y1S3</accession>
<evidence type="ECO:0000313" key="1">
    <source>
        <dbReference type="EMBL" id="CAG6717542.1"/>
    </source>
</evidence>
<name>A0A8D8Y1S3_9HEMI</name>
<sequence length="166" mass="18879">MLPQVVTVPQLVTVVAVPVLCLRVVHLTRDCPTRVIIMYLSLLSRCPAQRLHLQVARIHLISTSTLRLHIIHLNRGTILQYLNFNRVKIVSQYLTNNRVKIASPYLTNRKITTISQHLNTTSRVQIISPYLTNSKITTRITLFVNQVTVLLYLTSVTTPVCLTSRV</sequence>
<reference evidence="1" key="1">
    <citation type="submission" date="2021-05" db="EMBL/GenBank/DDBJ databases">
        <authorList>
            <person name="Alioto T."/>
            <person name="Alioto T."/>
            <person name="Gomez Garrido J."/>
        </authorList>
    </citation>
    <scope>NUCLEOTIDE SEQUENCE</scope>
</reference>
<dbReference type="AlphaFoldDB" id="A0A8D8Y1S3"/>
<protein>
    <submittedName>
        <fullName evidence="1">Uncharacterized protein</fullName>
    </submittedName>
</protein>
<dbReference type="EMBL" id="HBUF01356017">
    <property type="protein sequence ID" value="CAG6717539.1"/>
    <property type="molecule type" value="Transcribed_RNA"/>
</dbReference>
<dbReference type="EMBL" id="HBUF01356019">
    <property type="protein sequence ID" value="CAG6717542.1"/>
    <property type="molecule type" value="Transcribed_RNA"/>
</dbReference>